<reference evidence="3" key="2">
    <citation type="submission" date="2022-06" db="UniProtKB">
        <authorList>
            <consortium name="EnsemblMetazoa"/>
        </authorList>
    </citation>
    <scope>IDENTIFICATION</scope>
    <source>
        <strain evidence="3">PS312</strain>
    </source>
</reference>
<protein>
    <submittedName>
        <fullName evidence="3">Uncharacterized protein</fullName>
    </submittedName>
</protein>
<evidence type="ECO:0000313" key="4">
    <source>
        <dbReference type="Proteomes" id="UP000005239"/>
    </source>
</evidence>
<dbReference type="FunFam" id="3.90.230.10:FF:000045">
    <property type="match status" value="1"/>
</dbReference>
<dbReference type="PANTHER" id="PTHR10804">
    <property type="entry name" value="PROTEASE FAMILY M24 METHIONYL AMINOPEPTIDASE, AMINOPEPTIDASE P"/>
    <property type="match status" value="1"/>
</dbReference>
<evidence type="ECO:0000313" key="3">
    <source>
        <dbReference type="EnsemblMetazoa" id="PPA37723.1"/>
    </source>
</evidence>
<dbReference type="Proteomes" id="UP000005239">
    <property type="component" value="Unassembled WGS sequence"/>
</dbReference>
<dbReference type="Gene3D" id="3.90.230.10">
    <property type="entry name" value="Creatinase/methionine aminopeptidase superfamily"/>
    <property type="match status" value="1"/>
</dbReference>
<name>A0A454Y3V2_PRIPA</name>
<dbReference type="InterPro" id="IPR047113">
    <property type="entry name" value="PA2G4/ARX1"/>
</dbReference>
<dbReference type="AlphaFoldDB" id="A0A454Y3V2"/>
<comment type="similarity">
    <text evidence="1">Belongs to the peptidase M24 family.</text>
</comment>
<evidence type="ECO:0000256" key="1">
    <source>
        <dbReference type="ARBA" id="ARBA00007319"/>
    </source>
</evidence>
<feature type="region of interest" description="Disordered" evidence="2">
    <location>
        <begin position="1"/>
        <end position="21"/>
    </location>
</feature>
<dbReference type="SUPFAM" id="SSF55920">
    <property type="entry name" value="Creatinase/aminopeptidase"/>
    <property type="match status" value="1"/>
</dbReference>
<dbReference type="EnsemblMetazoa" id="PPA37723.1">
    <property type="protein sequence ID" value="PPA37723.1"/>
    <property type="gene ID" value="WBGene00276092"/>
</dbReference>
<dbReference type="InterPro" id="IPR036005">
    <property type="entry name" value="Creatinase/aminopeptidase-like"/>
</dbReference>
<organism evidence="3 4">
    <name type="scientific">Pristionchus pacificus</name>
    <name type="common">Parasitic nematode worm</name>
    <dbReference type="NCBI Taxonomy" id="54126"/>
    <lineage>
        <taxon>Eukaryota</taxon>
        <taxon>Metazoa</taxon>
        <taxon>Ecdysozoa</taxon>
        <taxon>Nematoda</taxon>
        <taxon>Chromadorea</taxon>
        <taxon>Rhabditida</taxon>
        <taxon>Rhabditina</taxon>
        <taxon>Diplogasteromorpha</taxon>
        <taxon>Diplogasteroidea</taxon>
        <taxon>Neodiplogasteridae</taxon>
        <taxon>Pristionchus</taxon>
    </lineage>
</organism>
<sequence>MPDRKGSESSSSSSGDAEPDHTLTNDLVVAMYRMAADIVNATLKAVIAEIKKGVEVEYLCDFGDNMLTEKTAKIFKEEKTLERLRTNMV</sequence>
<dbReference type="PANTHER" id="PTHR10804:SF11">
    <property type="entry name" value="PROLIFERATION-ASSOCIATED PROTEIN 2G4"/>
    <property type="match status" value="1"/>
</dbReference>
<accession>A0A8R1UUY9</accession>
<proteinExistence type="inferred from homology"/>
<gene>
    <name evidence="3" type="primary">WBGene00276092</name>
</gene>
<dbReference type="OrthoDB" id="5876363at2759"/>
<keyword evidence="4" id="KW-1185">Reference proteome</keyword>
<evidence type="ECO:0000256" key="2">
    <source>
        <dbReference type="SAM" id="MobiDB-lite"/>
    </source>
</evidence>
<accession>A0A454Y3V2</accession>
<reference evidence="4" key="1">
    <citation type="journal article" date="2008" name="Nat. Genet.">
        <title>The Pristionchus pacificus genome provides a unique perspective on nematode lifestyle and parasitism.</title>
        <authorList>
            <person name="Dieterich C."/>
            <person name="Clifton S.W."/>
            <person name="Schuster L.N."/>
            <person name="Chinwalla A."/>
            <person name="Delehaunty K."/>
            <person name="Dinkelacker I."/>
            <person name="Fulton L."/>
            <person name="Fulton R."/>
            <person name="Godfrey J."/>
            <person name="Minx P."/>
            <person name="Mitreva M."/>
            <person name="Roeseler W."/>
            <person name="Tian H."/>
            <person name="Witte H."/>
            <person name="Yang S.P."/>
            <person name="Wilson R.K."/>
            <person name="Sommer R.J."/>
        </authorList>
    </citation>
    <scope>NUCLEOTIDE SEQUENCE [LARGE SCALE GENOMIC DNA]</scope>
    <source>
        <strain evidence="4">PS312</strain>
    </source>
</reference>